<dbReference type="AlphaFoldDB" id="A0A835BJ64"/>
<dbReference type="GO" id="GO:0009626">
    <property type="term" value="P:plant-type hypersensitive response"/>
    <property type="evidence" value="ECO:0007669"/>
    <property type="project" value="UniProtKB-ARBA"/>
</dbReference>
<evidence type="ECO:0000259" key="5">
    <source>
        <dbReference type="PROSITE" id="PS50202"/>
    </source>
</evidence>
<protein>
    <recommendedName>
        <fullName evidence="8">Protein kinase domain-containing protein</fullName>
    </recommendedName>
</protein>
<evidence type="ECO:0000256" key="1">
    <source>
        <dbReference type="ARBA" id="ARBA00022737"/>
    </source>
</evidence>
<dbReference type="PANTHER" id="PTHR45707">
    <property type="entry name" value="C2 CALCIUM/LIPID-BINDING PLANT PHOSPHORIBOSYLTRANSFERASE FAMILY PROTEIN"/>
    <property type="match status" value="1"/>
</dbReference>
<dbReference type="InterPro" id="IPR036388">
    <property type="entry name" value="WH-like_DNA-bd_sf"/>
</dbReference>
<dbReference type="SUPFAM" id="SSF56112">
    <property type="entry name" value="Protein kinase-like (PK-like)"/>
    <property type="match status" value="1"/>
</dbReference>
<feature type="domain" description="MSP" evidence="5">
    <location>
        <begin position="843"/>
        <end position="974"/>
    </location>
</feature>
<dbReference type="PROSITE" id="PS50011">
    <property type="entry name" value="PROTEIN_KINASE_DOM"/>
    <property type="match status" value="1"/>
</dbReference>
<dbReference type="GO" id="GO:0042742">
    <property type="term" value="P:defense response to bacterium"/>
    <property type="evidence" value="ECO:0007669"/>
    <property type="project" value="UniProtKB-ARBA"/>
</dbReference>
<dbReference type="SUPFAM" id="SSF49354">
    <property type="entry name" value="PapD-like"/>
    <property type="match status" value="1"/>
</dbReference>
<dbReference type="OrthoDB" id="650266at2759"/>
<sequence length="979" mass="110724">MSAAIDKDHSAIDGMRRILLMCYSDLPPQLRSCLLYLSVFPEDHLIDCRQLILLWVAEALIPGRNRESMEQLGRRYLNELINRSLIEPTKVGADGATVKECRVHDLILELIVSKAVEENFVTIWNRTSENYCSKEIRRLSIQENISDQAEEMAKTIKNAAHIRSIYIFCNSSLLIKYVSESLRNQVLRVLNMEGHAEECYLGYVESFSQMKYLRIATERWIMCKLPEDIEKLQHLETLDVRGTGIINLPAGVMQLQKLVRLYVSWQVQLPNGIENLHALEELSMIGLGIQSVKLIQELGTLTNLRVLAVNWWYNNSLRDAEEHKKACVSSLSKLFMNLQELHVRGSHSDARLPFMASSFPSPPPLRKLVLRVCNFSSMGRQISSLVNLTRLRIAVHEVSMEGINILARLPMLLSLNILLDEEEGDSGILYPKHTIKRQGFHRLIKFTLHCRRETALEFEPGAMPKLQRLNLGLLPRCKLKYRQGGLVLGLQNLVGLKHVTVDITCDFSVADDEAEALEDDIRAAINAHPNYPTLQIQQFKSIVTERSKRYGNQQSITASPQQQSEKSSNGVQQSTSKTSGMESSEIMELNILERIVAGSEEPSHLDLPLLRSITDNFSKNKIIGVGGCGQVYKGILRNGFVAVKRLFTIHTIKDKMFHQEVKTLIAVRHPNIVRFLGYCSFTEEHVISSEGQTFMADIRERLLCFDYIRNGSLESHLTDFGLSKLDNTSQTTTASRLITPIYCAPEYFLEGKSSSKSDIYSLGVIIQEVVMGSNKKLQNITKVLRRWRHRWIKSSNHTPLSYQQVTKCLELAEKCTERDPTGRPDILDIVAALNQTLDSKEDQFQVIPGLVDMLGIEPLEIHCPFEERDGKLSRSIELINDTDDYFAFITKPTLRRLRTHPEKGIVPPRSKCSVTVTMMQAQVNALPIDRDKVEITVLSTRVDGSLAAMDIAGDMFIDEDGKVVDEVNVMVVQGSGRVG</sequence>
<dbReference type="Gene3D" id="3.80.10.10">
    <property type="entry name" value="Ribonuclease Inhibitor"/>
    <property type="match status" value="1"/>
</dbReference>
<dbReference type="SUPFAM" id="SSF52058">
    <property type="entry name" value="L domain-like"/>
    <property type="match status" value="1"/>
</dbReference>
<dbReference type="FunFam" id="1.10.10.10:FF:000322">
    <property type="entry name" value="Probable disease resistance protein At1g63360"/>
    <property type="match status" value="1"/>
</dbReference>
<dbReference type="InterPro" id="IPR000535">
    <property type="entry name" value="MSP_dom"/>
</dbReference>
<feature type="domain" description="Protein kinase" evidence="4">
    <location>
        <begin position="528"/>
        <end position="837"/>
    </location>
</feature>
<evidence type="ECO:0000313" key="7">
    <source>
        <dbReference type="Proteomes" id="UP000636709"/>
    </source>
</evidence>
<dbReference type="Gene3D" id="3.30.200.20">
    <property type="entry name" value="Phosphorylase Kinase, domain 1"/>
    <property type="match status" value="1"/>
</dbReference>
<keyword evidence="7" id="KW-1185">Reference proteome</keyword>
<dbReference type="Gene3D" id="1.10.10.10">
    <property type="entry name" value="Winged helix-like DNA-binding domain superfamily/Winged helix DNA-binding domain"/>
    <property type="match status" value="1"/>
</dbReference>
<gene>
    <name evidence="6" type="ORF">HU200_040962</name>
</gene>
<dbReference type="Pfam" id="PF07714">
    <property type="entry name" value="PK_Tyr_Ser-Thr"/>
    <property type="match status" value="1"/>
</dbReference>
<dbReference type="PANTHER" id="PTHR45707:SF50">
    <property type="entry name" value="VESICLE-ASSOCIATED PROTEIN 1-1"/>
    <property type="match status" value="1"/>
</dbReference>
<dbReference type="InterPro" id="IPR008962">
    <property type="entry name" value="PapD-like_sf"/>
</dbReference>
<dbReference type="Gene3D" id="2.60.40.10">
    <property type="entry name" value="Immunoglobulins"/>
    <property type="match status" value="1"/>
</dbReference>
<evidence type="ECO:0008006" key="8">
    <source>
        <dbReference type="Google" id="ProtNLM"/>
    </source>
</evidence>
<evidence type="ECO:0000256" key="3">
    <source>
        <dbReference type="SAM" id="MobiDB-lite"/>
    </source>
</evidence>
<evidence type="ECO:0000256" key="2">
    <source>
        <dbReference type="ARBA" id="ARBA00022821"/>
    </source>
</evidence>
<dbReference type="InterPro" id="IPR001245">
    <property type="entry name" value="Ser-Thr/Tyr_kinase_cat_dom"/>
</dbReference>
<dbReference type="InterPro" id="IPR032675">
    <property type="entry name" value="LRR_dom_sf"/>
</dbReference>
<dbReference type="InterPro" id="IPR058922">
    <property type="entry name" value="WHD_DRP"/>
</dbReference>
<keyword evidence="2" id="KW-0611">Plant defense</keyword>
<evidence type="ECO:0000313" key="6">
    <source>
        <dbReference type="EMBL" id="KAF8690594.1"/>
    </source>
</evidence>
<dbReference type="GO" id="GO:0004674">
    <property type="term" value="F:protein serine/threonine kinase activity"/>
    <property type="evidence" value="ECO:0007669"/>
    <property type="project" value="UniProtKB-EC"/>
</dbReference>
<dbReference type="Proteomes" id="UP000636709">
    <property type="component" value="Unassembled WGS sequence"/>
</dbReference>
<dbReference type="InterPro" id="IPR055414">
    <property type="entry name" value="LRR_R13L4/SHOC2-like"/>
</dbReference>
<dbReference type="InterPro" id="IPR013783">
    <property type="entry name" value="Ig-like_fold"/>
</dbReference>
<reference evidence="6" key="1">
    <citation type="submission" date="2020-07" db="EMBL/GenBank/DDBJ databases">
        <title>Genome sequence and genetic diversity analysis of an under-domesticated orphan crop, white fonio (Digitaria exilis).</title>
        <authorList>
            <person name="Bennetzen J.L."/>
            <person name="Chen S."/>
            <person name="Ma X."/>
            <person name="Wang X."/>
            <person name="Yssel A.E.J."/>
            <person name="Chaluvadi S.R."/>
            <person name="Johnson M."/>
            <person name="Gangashetty P."/>
            <person name="Hamidou F."/>
            <person name="Sanogo M.D."/>
            <person name="Zwaenepoel A."/>
            <person name="Wallace J."/>
            <person name="Van De Peer Y."/>
            <person name="Van Deynze A."/>
        </authorList>
    </citation>
    <scope>NUCLEOTIDE SEQUENCE</scope>
    <source>
        <tissue evidence="6">Leaves</tissue>
    </source>
</reference>
<dbReference type="EMBL" id="JACEFO010001972">
    <property type="protein sequence ID" value="KAF8690594.1"/>
    <property type="molecule type" value="Genomic_DNA"/>
</dbReference>
<name>A0A835BJ64_9POAL</name>
<dbReference type="InterPro" id="IPR000719">
    <property type="entry name" value="Prot_kinase_dom"/>
</dbReference>
<dbReference type="Pfam" id="PF00069">
    <property type="entry name" value="Pkinase"/>
    <property type="match status" value="1"/>
</dbReference>
<feature type="region of interest" description="Disordered" evidence="3">
    <location>
        <begin position="550"/>
        <end position="582"/>
    </location>
</feature>
<evidence type="ECO:0000259" key="4">
    <source>
        <dbReference type="PROSITE" id="PS50011"/>
    </source>
</evidence>
<dbReference type="Gene3D" id="1.10.510.10">
    <property type="entry name" value="Transferase(Phosphotransferase) domain 1"/>
    <property type="match status" value="1"/>
</dbReference>
<dbReference type="GO" id="GO:0002758">
    <property type="term" value="P:innate immune response-activating signaling pathway"/>
    <property type="evidence" value="ECO:0007669"/>
    <property type="project" value="UniProtKB-ARBA"/>
</dbReference>
<dbReference type="Pfam" id="PF23598">
    <property type="entry name" value="LRR_14"/>
    <property type="match status" value="1"/>
</dbReference>
<accession>A0A835BJ64</accession>
<comment type="caution">
    <text evidence="6">The sequence shown here is derived from an EMBL/GenBank/DDBJ whole genome shotgun (WGS) entry which is preliminary data.</text>
</comment>
<organism evidence="6 7">
    <name type="scientific">Digitaria exilis</name>
    <dbReference type="NCBI Taxonomy" id="1010633"/>
    <lineage>
        <taxon>Eukaryota</taxon>
        <taxon>Viridiplantae</taxon>
        <taxon>Streptophyta</taxon>
        <taxon>Embryophyta</taxon>
        <taxon>Tracheophyta</taxon>
        <taxon>Spermatophyta</taxon>
        <taxon>Magnoliopsida</taxon>
        <taxon>Liliopsida</taxon>
        <taxon>Poales</taxon>
        <taxon>Poaceae</taxon>
        <taxon>PACMAD clade</taxon>
        <taxon>Panicoideae</taxon>
        <taxon>Panicodae</taxon>
        <taxon>Paniceae</taxon>
        <taxon>Anthephorinae</taxon>
        <taxon>Digitaria</taxon>
    </lineage>
</organism>
<dbReference type="InterPro" id="IPR011009">
    <property type="entry name" value="Kinase-like_dom_sf"/>
</dbReference>
<dbReference type="Pfam" id="PF23559">
    <property type="entry name" value="WHD_DRP"/>
    <property type="match status" value="1"/>
</dbReference>
<proteinExistence type="predicted"/>
<keyword evidence="1" id="KW-0677">Repeat</keyword>
<dbReference type="PROSITE" id="PS50202">
    <property type="entry name" value="MSP"/>
    <property type="match status" value="1"/>
</dbReference>
<dbReference type="GO" id="GO:0005524">
    <property type="term" value="F:ATP binding"/>
    <property type="evidence" value="ECO:0007669"/>
    <property type="project" value="InterPro"/>
</dbReference>